<accession>A0A6S6YMC4</accession>
<dbReference type="GO" id="GO:0003723">
    <property type="term" value="F:RNA binding"/>
    <property type="evidence" value="ECO:0007669"/>
    <property type="project" value="InterPro"/>
</dbReference>
<dbReference type="PIRSF" id="PIRSF036382">
    <property type="entry name" value="RR_antiterm"/>
    <property type="match status" value="1"/>
</dbReference>
<dbReference type="Gene3D" id="1.10.10.10">
    <property type="entry name" value="Winged helix-like DNA-binding domain superfamily/Winged helix DNA-binding domain"/>
    <property type="match status" value="1"/>
</dbReference>
<dbReference type="InterPro" id="IPR008327">
    <property type="entry name" value="Sig_transdc_resp-reg_antiterm"/>
</dbReference>
<evidence type="ECO:0000313" key="3">
    <source>
        <dbReference type="Proteomes" id="UP000494108"/>
    </source>
</evidence>
<dbReference type="InterPro" id="IPR011006">
    <property type="entry name" value="CheY-like_superfamily"/>
</dbReference>
<proteinExistence type="predicted"/>
<organism evidence="2 3">
    <name type="scientific">Achromobacter pestifer</name>
    <dbReference type="NCBI Taxonomy" id="1353889"/>
    <lineage>
        <taxon>Bacteria</taxon>
        <taxon>Pseudomonadati</taxon>
        <taxon>Pseudomonadota</taxon>
        <taxon>Betaproteobacteria</taxon>
        <taxon>Burkholderiales</taxon>
        <taxon>Alcaligenaceae</taxon>
        <taxon>Achromobacter</taxon>
    </lineage>
</organism>
<sequence length="213" mass="23651">MSMDHSLRRLYEDLRSVAVAVVYPPGEDRDVLVEQLKRIGCRIHLHWPFPDAPPAGADVIFFQVSQCVQNSAAWSASEVEATLIALSEYETPTTLKQLLKTNAHGVLTRPFRSAGILSTLVLARSAKQFQGRQQVKIDKLENTIKARRVIEKAIRVLMDHQRLDERAAYEHMRTRATGLRVSVAEVAAMIIEASEAMEKVGLGGIRPGPSQNG</sequence>
<name>A0A6S6YMC4_9BURK</name>
<reference evidence="2 3" key="1">
    <citation type="submission" date="2020-04" db="EMBL/GenBank/DDBJ databases">
        <authorList>
            <person name="De Canck E."/>
        </authorList>
    </citation>
    <scope>NUCLEOTIDE SEQUENCE [LARGE SCALE GENOMIC DNA]</scope>
    <source>
        <strain evidence="2 3">LMG 3431</strain>
    </source>
</reference>
<dbReference type="SUPFAM" id="SSF52172">
    <property type="entry name" value="CheY-like"/>
    <property type="match status" value="1"/>
</dbReference>
<gene>
    <name evidence="2" type="primary">amiR_1</name>
    <name evidence="2" type="ORF">LMG3431_01193</name>
</gene>
<evidence type="ECO:0000313" key="2">
    <source>
        <dbReference type="EMBL" id="CAB3630974.1"/>
    </source>
</evidence>
<dbReference type="EMBL" id="CADIJX010000001">
    <property type="protein sequence ID" value="CAB3630974.1"/>
    <property type="molecule type" value="Genomic_DNA"/>
</dbReference>
<dbReference type="InterPro" id="IPR036388">
    <property type="entry name" value="WH-like_DNA-bd_sf"/>
</dbReference>
<feature type="domain" description="ANTAR" evidence="1">
    <location>
        <begin position="130"/>
        <end position="191"/>
    </location>
</feature>
<evidence type="ECO:0000259" key="1">
    <source>
        <dbReference type="PROSITE" id="PS50921"/>
    </source>
</evidence>
<dbReference type="Proteomes" id="UP000494108">
    <property type="component" value="Unassembled WGS sequence"/>
</dbReference>
<dbReference type="SMART" id="SM01012">
    <property type="entry name" value="ANTAR"/>
    <property type="match status" value="1"/>
</dbReference>
<keyword evidence="3" id="KW-1185">Reference proteome</keyword>
<dbReference type="Gene3D" id="3.40.50.2300">
    <property type="match status" value="1"/>
</dbReference>
<protein>
    <submittedName>
        <fullName evidence="2">Aliphatic amidase regulator</fullName>
    </submittedName>
</protein>
<dbReference type="Pfam" id="PF21332">
    <property type="entry name" value="AmiR_N"/>
    <property type="match status" value="1"/>
</dbReference>
<dbReference type="InterPro" id="IPR005561">
    <property type="entry name" value="ANTAR"/>
</dbReference>
<dbReference type="Pfam" id="PF03861">
    <property type="entry name" value="ANTAR"/>
    <property type="match status" value="1"/>
</dbReference>
<dbReference type="AlphaFoldDB" id="A0A6S6YMC4"/>
<dbReference type="PROSITE" id="PS50921">
    <property type="entry name" value="ANTAR"/>
    <property type="match status" value="1"/>
</dbReference>
<dbReference type="InterPro" id="IPR049021">
    <property type="entry name" value="AmiR_N"/>
</dbReference>